<feature type="region of interest" description="Disordered" evidence="4">
    <location>
        <begin position="416"/>
        <end position="504"/>
    </location>
</feature>
<dbReference type="Gene3D" id="2.40.10.10">
    <property type="entry name" value="Trypsin-like serine proteases"/>
    <property type="match status" value="2"/>
</dbReference>
<dbReference type="SUPFAM" id="SSF50494">
    <property type="entry name" value="Trypsin-like serine proteases"/>
    <property type="match status" value="1"/>
</dbReference>
<evidence type="ECO:0000256" key="1">
    <source>
        <dbReference type="ARBA" id="ARBA00010541"/>
    </source>
</evidence>
<dbReference type="InterPro" id="IPR009003">
    <property type="entry name" value="Peptidase_S1_PA"/>
</dbReference>
<dbReference type="InterPro" id="IPR001940">
    <property type="entry name" value="Peptidase_S1C"/>
</dbReference>
<dbReference type="PRINTS" id="PR00834">
    <property type="entry name" value="PROTEASES2C"/>
</dbReference>
<comment type="similarity">
    <text evidence="1">Belongs to the peptidase S1C family.</text>
</comment>
<evidence type="ECO:0000313" key="7">
    <source>
        <dbReference type="Proteomes" id="UP000306544"/>
    </source>
</evidence>
<dbReference type="AlphaFoldDB" id="A0A5R9A660"/>
<sequence length="933" mass="97256">MARAQQLMLQHLPGSAVLGLAVSHRIQRRVQLSVSQLQLLQQFKRVDPLSGGEGSLGSADSVLGRRNRTGQLRCLPGLVGGFSLGQVLFSLGDTDLNIRGGLPEPFPGLLHRLQQPLSVGSGLLSGMQRHHGLRRISPVHRCGGLRPRLFCSVQTGLCLLQIIPILTQRLLAVAFTQIRQGRGGAGTPRSQAFHLFSQLHQRRSGIPFQAAQLVELVLMRLQRLIDLFTVPDDLPVEVPGAAVVRLTCGVDLLLQPERFTQVLPGPRQIMVKRRHLLVAIGSRGEQQLLFAGLHGIIGSHQQLTGLESELRCGLLIQGVAFDAALGRCAGTVEEPSGPLPAAGEVDCPHTDERQNCRADDERPHDHSTGRHRQRDQGCWHHVQESIGDNADAHRSRDCPGRNGTVIWWACPPPSEMQEQQTFMSQHSSGEFPEPPRPTSPGPSAHIPAPGAPMTSPEEAAAEPHQGPADQRSSSSGAEPHAEGHPETYPHHRPPSGGGAQRRGVGPGGFAAGVLLAGLLGGGAVLGGQYLLDSEGQDSPAGGSTGGGIELNAPENATAISAAADAAAPSVVTLAVAGGEGAGSGSGIILDDEGHVLTNTHVVTLGGAEADPEIQVRLSDGRVTSAEVVGTDPLSDLAVIRLADAEDLVPAELGSSADLNVGDQTIAIGAPLNLDGTVTTGIVSTLDRTIQVASAAVDTEDGADPDGLFDDDAEAPPGQPEQPGDPRDPEGDGYEFFFPGTNPTAQPISLNVIQTDAAINQGNSGGALVDSEGQVIGVNVAIATSGGGMFGSEGAGSIGVGFAIPIDYASRVAEDLIEHGEASHGLLGVNVYQASTDPEVNERNIEAFQTEDGQPVPVAGFSVGGLVTGVAEGSPADEAGIQDGDIIQAVEGRRIEDAHNLTAIIREYREGDTVTLSVVRDGEPTEVDVTLTSM</sequence>
<dbReference type="GO" id="GO:0006508">
    <property type="term" value="P:proteolysis"/>
    <property type="evidence" value="ECO:0007669"/>
    <property type="project" value="UniProtKB-KW"/>
</dbReference>
<feature type="region of interest" description="Disordered" evidence="4">
    <location>
        <begin position="335"/>
        <end position="377"/>
    </location>
</feature>
<evidence type="ECO:0000256" key="3">
    <source>
        <dbReference type="ARBA" id="ARBA00022801"/>
    </source>
</evidence>
<accession>A0A5R9A660</accession>
<feature type="compositionally biased region" description="Polar residues" evidence="4">
    <location>
        <begin position="416"/>
        <end position="428"/>
    </location>
</feature>
<dbReference type="InterPro" id="IPR043504">
    <property type="entry name" value="Peptidase_S1_PA_chymotrypsin"/>
</dbReference>
<name>A0A5R9A660_9MICC</name>
<reference evidence="6 7" key="1">
    <citation type="submission" date="2019-05" db="EMBL/GenBank/DDBJ databases">
        <title>Nesterenkonia sp. GY239, isolated from the Southern Atlantic Ocean.</title>
        <authorList>
            <person name="Zhang G."/>
        </authorList>
    </citation>
    <scope>NUCLEOTIDE SEQUENCE [LARGE SCALE GENOMIC DNA]</scope>
    <source>
        <strain evidence="6 7">GY239</strain>
    </source>
</reference>
<keyword evidence="2" id="KW-0645">Protease</keyword>
<comment type="caution">
    <text evidence="6">The sequence shown here is derived from an EMBL/GenBank/DDBJ whole genome shotgun (WGS) entry which is preliminary data.</text>
</comment>
<dbReference type="Gene3D" id="2.30.42.10">
    <property type="match status" value="1"/>
</dbReference>
<dbReference type="InterPro" id="IPR051201">
    <property type="entry name" value="Chloro_Bact_Ser_Proteases"/>
</dbReference>
<gene>
    <name evidence="6" type="ORF">FEF27_10355</name>
</gene>
<dbReference type="Proteomes" id="UP000306544">
    <property type="component" value="Unassembled WGS sequence"/>
</dbReference>
<dbReference type="Pfam" id="PF13180">
    <property type="entry name" value="PDZ_2"/>
    <property type="match status" value="1"/>
</dbReference>
<feature type="compositionally biased region" description="Gly residues" evidence="4">
    <location>
        <begin position="495"/>
        <end position="504"/>
    </location>
</feature>
<dbReference type="InterPro" id="IPR036034">
    <property type="entry name" value="PDZ_sf"/>
</dbReference>
<dbReference type="Pfam" id="PF13365">
    <property type="entry name" value="Trypsin_2"/>
    <property type="match status" value="1"/>
</dbReference>
<organism evidence="6 7">
    <name type="scientific">Nesterenkonia sphaerica</name>
    <dbReference type="NCBI Taxonomy" id="1804988"/>
    <lineage>
        <taxon>Bacteria</taxon>
        <taxon>Bacillati</taxon>
        <taxon>Actinomycetota</taxon>
        <taxon>Actinomycetes</taxon>
        <taxon>Micrococcales</taxon>
        <taxon>Micrococcaceae</taxon>
        <taxon>Nesterenkonia</taxon>
    </lineage>
</organism>
<dbReference type="PANTHER" id="PTHR43343">
    <property type="entry name" value="PEPTIDASE S12"/>
    <property type="match status" value="1"/>
</dbReference>
<evidence type="ECO:0000256" key="4">
    <source>
        <dbReference type="SAM" id="MobiDB-lite"/>
    </source>
</evidence>
<proteinExistence type="inferred from homology"/>
<evidence type="ECO:0000259" key="5">
    <source>
        <dbReference type="PROSITE" id="PS50106"/>
    </source>
</evidence>
<dbReference type="Pfam" id="PF00089">
    <property type="entry name" value="Trypsin"/>
    <property type="match status" value="1"/>
</dbReference>
<dbReference type="GO" id="GO:0004252">
    <property type="term" value="F:serine-type endopeptidase activity"/>
    <property type="evidence" value="ECO:0007669"/>
    <property type="project" value="InterPro"/>
</dbReference>
<dbReference type="SUPFAM" id="SSF50156">
    <property type="entry name" value="PDZ domain-like"/>
    <property type="match status" value="1"/>
</dbReference>
<feature type="compositionally biased region" description="Basic and acidic residues" evidence="4">
    <location>
        <begin position="346"/>
        <end position="377"/>
    </location>
</feature>
<evidence type="ECO:0000256" key="2">
    <source>
        <dbReference type="ARBA" id="ARBA00022670"/>
    </source>
</evidence>
<dbReference type="PROSITE" id="PS50106">
    <property type="entry name" value="PDZ"/>
    <property type="match status" value="1"/>
</dbReference>
<protein>
    <submittedName>
        <fullName evidence="6">PDZ domain-containing protein</fullName>
    </submittedName>
</protein>
<feature type="domain" description="PDZ" evidence="5">
    <location>
        <begin position="843"/>
        <end position="921"/>
    </location>
</feature>
<feature type="compositionally biased region" description="Acidic residues" evidence="4">
    <location>
        <begin position="697"/>
        <end position="713"/>
    </location>
</feature>
<dbReference type="SMART" id="SM00228">
    <property type="entry name" value="PDZ"/>
    <property type="match status" value="1"/>
</dbReference>
<dbReference type="InterPro" id="IPR001254">
    <property type="entry name" value="Trypsin_dom"/>
</dbReference>
<feature type="region of interest" description="Disordered" evidence="4">
    <location>
        <begin position="696"/>
        <end position="739"/>
    </location>
</feature>
<dbReference type="EMBL" id="VAWA01000014">
    <property type="protein sequence ID" value="TLP73296.1"/>
    <property type="molecule type" value="Genomic_DNA"/>
</dbReference>
<dbReference type="PANTHER" id="PTHR43343:SF3">
    <property type="entry name" value="PROTEASE DO-LIKE 8, CHLOROPLASTIC"/>
    <property type="match status" value="1"/>
</dbReference>
<evidence type="ECO:0000313" key="6">
    <source>
        <dbReference type="EMBL" id="TLP73296.1"/>
    </source>
</evidence>
<dbReference type="InterPro" id="IPR001478">
    <property type="entry name" value="PDZ"/>
</dbReference>
<feature type="compositionally biased region" description="Basic and acidic residues" evidence="4">
    <location>
        <begin position="479"/>
        <end position="489"/>
    </location>
</feature>
<keyword evidence="7" id="KW-1185">Reference proteome</keyword>
<dbReference type="OrthoDB" id="9758917at2"/>
<keyword evidence="3" id="KW-0378">Hydrolase</keyword>